<keyword evidence="4" id="KW-1185">Reference proteome</keyword>
<dbReference type="PANTHER" id="PTHR33448:SF3">
    <property type="entry name" value="OS09G0370000 PROTEIN"/>
    <property type="match status" value="1"/>
</dbReference>
<name>A0AAP0I8S6_9MAGN</name>
<comment type="caution">
    <text evidence="3">The sequence shown here is derived from an EMBL/GenBank/DDBJ whole genome shotgun (WGS) entry which is preliminary data.</text>
</comment>
<keyword evidence="2" id="KW-1133">Transmembrane helix</keyword>
<dbReference type="Proteomes" id="UP001417504">
    <property type="component" value="Unassembled WGS sequence"/>
</dbReference>
<feature type="transmembrane region" description="Helical" evidence="2">
    <location>
        <begin position="319"/>
        <end position="343"/>
    </location>
</feature>
<organism evidence="3 4">
    <name type="scientific">Stephania japonica</name>
    <dbReference type="NCBI Taxonomy" id="461633"/>
    <lineage>
        <taxon>Eukaryota</taxon>
        <taxon>Viridiplantae</taxon>
        <taxon>Streptophyta</taxon>
        <taxon>Embryophyta</taxon>
        <taxon>Tracheophyta</taxon>
        <taxon>Spermatophyta</taxon>
        <taxon>Magnoliopsida</taxon>
        <taxon>Ranunculales</taxon>
        <taxon>Menispermaceae</taxon>
        <taxon>Menispermoideae</taxon>
        <taxon>Cissampelideae</taxon>
        <taxon>Stephania</taxon>
    </lineage>
</organism>
<accession>A0AAP0I8S6</accession>
<dbReference type="EMBL" id="JBBNAE010000007">
    <property type="protein sequence ID" value="KAK9110673.1"/>
    <property type="molecule type" value="Genomic_DNA"/>
</dbReference>
<keyword evidence="2" id="KW-0472">Membrane</keyword>
<evidence type="ECO:0000256" key="1">
    <source>
        <dbReference type="SAM" id="MobiDB-lite"/>
    </source>
</evidence>
<dbReference type="AlphaFoldDB" id="A0AAP0I8S6"/>
<feature type="compositionally biased region" description="Basic and acidic residues" evidence="1">
    <location>
        <begin position="278"/>
        <end position="287"/>
    </location>
</feature>
<feature type="region of interest" description="Disordered" evidence="1">
    <location>
        <begin position="268"/>
        <end position="287"/>
    </location>
</feature>
<reference evidence="3 4" key="1">
    <citation type="submission" date="2024-01" db="EMBL/GenBank/DDBJ databases">
        <title>Genome assemblies of Stephania.</title>
        <authorList>
            <person name="Yang L."/>
        </authorList>
    </citation>
    <scope>NUCLEOTIDE SEQUENCE [LARGE SCALE GENOMIC DNA]</scope>
    <source>
        <strain evidence="3">QJT</strain>
        <tissue evidence="3">Leaf</tissue>
    </source>
</reference>
<proteinExistence type="predicted"/>
<keyword evidence="2" id="KW-0812">Transmembrane</keyword>
<evidence type="ECO:0000313" key="3">
    <source>
        <dbReference type="EMBL" id="KAK9110673.1"/>
    </source>
</evidence>
<evidence type="ECO:0000313" key="4">
    <source>
        <dbReference type="Proteomes" id="UP001417504"/>
    </source>
</evidence>
<sequence length="345" mass="39421">MKGREGKGAPPTDLLVCFPTRAHLTLMPKPICSPARPMEATGAKIHRHNRHMSRTSNRGGQASPLLWAKPKSMGSEIDDEPTSPKVTCAGQIKVRPKNSKNWQSVMEEIERIHGKNRSNNNNNNNKHTKKSWVEALGLKKDVMQFLTCLRGIRFDLRCFGSFHESVVTSDDEDEVEEEEEEYDEVVGDENDKLESMEVTDDCGSSRTVFSKWFMVLQENQEHGRFVNENQIDECKEGEDGFVTSSDIVTPPPNALLLMRCRSAPTKSWIEEKEEEESEEKRRKADLSREEEKKKTESLILKCYAPDFFKVSSDIAKETWVLLFVLVFMITAWILGITLVQFHLLL</sequence>
<gene>
    <name evidence="3" type="ORF">Sjap_018733</name>
</gene>
<protein>
    <submittedName>
        <fullName evidence="3">Uncharacterized protein</fullName>
    </submittedName>
</protein>
<evidence type="ECO:0000256" key="2">
    <source>
        <dbReference type="SAM" id="Phobius"/>
    </source>
</evidence>
<dbReference type="PANTHER" id="PTHR33448">
    <property type="entry name" value="CHLOROPLAST PROTEIN HCF243-RELATED"/>
    <property type="match status" value="1"/>
</dbReference>